<comment type="caution">
    <text evidence="1">The sequence shown here is derived from an EMBL/GenBank/DDBJ whole genome shotgun (WGS) entry which is preliminary data.</text>
</comment>
<sequence length="70" mass="8230">DFNNSNSHNYVSTSKTNIILNNVKNDYKRETIQHQLKNQNVVINDEEEIYNNPNFHSDEQDEFEIPDGGF</sequence>
<dbReference type="AlphaFoldDB" id="A0A397SGF2"/>
<evidence type="ECO:0000313" key="1">
    <source>
        <dbReference type="EMBL" id="RIA83047.1"/>
    </source>
</evidence>
<feature type="non-terminal residue" evidence="1">
    <location>
        <position position="1"/>
    </location>
</feature>
<protein>
    <submittedName>
        <fullName evidence="1">Uncharacterized protein</fullName>
    </submittedName>
</protein>
<dbReference type="Proteomes" id="UP000265703">
    <property type="component" value="Unassembled WGS sequence"/>
</dbReference>
<evidence type="ECO:0000313" key="2">
    <source>
        <dbReference type="Proteomes" id="UP000265703"/>
    </source>
</evidence>
<reference evidence="1 2" key="1">
    <citation type="submission" date="2018-06" db="EMBL/GenBank/DDBJ databases">
        <title>Comparative genomics reveals the genomic features of Rhizophagus irregularis, R. cerebriforme, R. diaphanum and Gigaspora rosea, and their symbiotic lifestyle signature.</title>
        <authorList>
            <person name="Morin E."/>
            <person name="San Clemente H."/>
            <person name="Chen E.C.H."/>
            <person name="De La Providencia I."/>
            <person name="Hainaut M."/>
            <person name="Kuo A."/>
            <person name="Kohler A."/>
            <person name="Murat C."/>
            <person name="Tang N."/>
            <person name="Roy S."/>
            <person name="Loubradou J."/>
            <person name="Henrissat B."/>
            <person name="Grigoriev I.V."/>
            <person name="Corradi N."/>
            <person name="Roux C."/>
            <person name="Martin F.M."/>
        </authorList>
    </citation>
    <scope>NUCLEOTIDE SEQUENCE [LARGE SCALE GENOMIC DNA]</scope>
    <source>
        <strain evidence="1 2">DAOM 227022</strain>
    </source>
</reference>
<accession>A0A397SGF2</accession>
<keyword evidence="2" id="KW-1185">Reference proteome</keyword>
<name>A0A397SGF2_9GLOM</name>
<organism evidence="1 2">
    <name type="scientific">Glomus cerebriforme</name>
    <dbReference type="NCBI Taxonomy" id="658196"/>
    <lineage>
        <taxon>Eukaryota</taxon>
        <taxon>Fungi</taxon>
        <taxon>Fungi incertae sedis</taxon>
        <taxon>Mucoromycota</taxon>
        <taxon>Glomeromycotina</taxon>
        <taxon>Glomeromycetes</taxon>
        <taxon>Glomerales</taxon>
        <taxon>Glomeraceae</taxon>
        <taxon>Glomus</taxon>
    </lineage>
</organism>
<dbReference type="EMBL" id="QKYT01000605">
    <property type="protein sequence ID" value="RIA83047.1"/>
    <property type="molecule type" value="Genomic_DNA"/>
</dbReference>
<gene>
    <name evidence="1" type="ORF">C1645_880734</name>
</gene>
<proteinExistence type="predicted"/>